<feature type="signal peptide" evidence="2">
    <location>
        <begin position="1"/>
        <end position="26"/>
    </location>
</feature>
<proteinExistence type="predicted"/>
<evidence type="ECO:0008006" key="7">
    <source>
        <dbReference type="Google" id="ProtNLM"/>
    </source>
</evidence>
<keyword evidence="6" id="KW-1185">Reference proteome</keyword>
<dbReference type="AlphaFoldDB" id="A0A2V4V960"/>
<evidence type="ECO:0000313" key="4">
    <source>
        <dbReference type="EMBL" id="QKS55504.1"/>
    </source>
</evidence>
<dbReference type="RefSeq" id="WP_167433687.1">
    <property type="nucleotide sequence ID" value="NZ_CP054614.1"/>
</dbReference>
<dbReference type="EMBL" id="QJSW01000006">
    <property type="protein sequence ID" value="PYE49285.1"/>
    <property type="molecule type" value="Genomic_DNA"/>
</dbReference>
<evidence type="ECO:0000256" key="1">
    <source>
        <dbReference type="SAM" id="MobiDB-lite"/>
    </source>
</evidence>
<keyword evidence="2" id="KW-0732">Signal</keyword>
<evidence type="ECO:0000313" key="5">
    <source>
        <dbReference type="Proteomes" id="UP000247790"/>
    </source>
</evidence>
<dbReference type="EMBL" id="CP054614">
    <property type="protein sequence ID" value="QKS55504.1"/>
    <property type="molecule type" value="Genomic_DNA"/>
</dbReference>
<evidence type="ECO:0000256" key="2">
    <source>
        <dbReference type="SAM" id="SignalP"/>
    </source>
</evidence>
<feature type="chain" id="PRO_5016172359" description="Phr family secreted Rap phosphatase inhibitor" evidence="2">
    <location>
        <begin position="27"/>
        <end position="50"/>
    </location>
</feature>
<accession>A0A2V4V960</accession>
<organism evidence="3 5">
    <name type="scientific">Paenibacillus barcinonensis</name>
    <dbReference type="NCBI Taxonomy" id="198119"/>
    <lineage>
        <taxon>Bacteria</taxon>
        <taxon>Bacillati</taxon>
        <taxon>Bacillota</taxon>
        <taxon>Bacilli</taxon>
        <taxon>Bacillales</taxon>
        <taxon>Paenibacillaceae</taxon>
        <taxon>Paenibacillus</taxon>
    </lineage>
</organism>
<feature type="region of interest" description="Disordered" evidence="1">
    <location>
        <begin position="26"/>
        <end position="50"/>
    </location>
</feature>
<reference evidence="4 6" key="2">
    <citation type="submission" date="2020-06" db="EMBL/GenBank/DDBJ databases">
        <title>Complete genome of Paenibacillus barcinonensis KACC11450.</title>
        <authorList>
            <person name="Kim M."/>
            <person name="Park Y.-J."/>
            <person name="Shin J.-H."/>
        </authorList>
    </citation>
    <scope>NUCLEOTIDE SEQUENCE [LARGE SCALE GENOMIC DNA]</scope>
    <source>
        <strain evidence="4 6">KACC11450</strain>
    </source>
</reference>
<reference evidence="3 5" key="1">
    <citation type="submission" date="2018-06" db="EMBL/GenBank/DDBJ databases">
        <title>Genomic Encyclopedia of Type Strains, Phase III (KMG-III): the genomes of soil and plant-associated and newly described type strains.</title>
        <authorList>
            <person name="Whitman W."/>
        </authorList>
    </citation>
    <scope>NUCLEOTIDE SEQUENCE [LARGE SCALE GENOMIC DNA]</scope>
    <source>
        <strain evidence="3 5">CECT 7022</strain>
    </source>
</reference>
<evidence type="ECO:0000313" key="3">
    <source>
        <dbReference type="EMBL" id="PYE49285.1"/>
    </source>
</evidence>
<sequence>MKKSVIISFAAALTILLIAPLNQVSADNNDSKTPKDVPVVKTSSHGGGGW</sequence>
<dbReference type="Proteomes" id="UP000509327">
    <property type="component" value="Chromosome"/>
</dbReference>
<protein>
    <recommendedName>
        <fullName evidence="7">Phr family secreted Rap phosphatase inhibitor</fullName>
    </recommendedName>
</protein>
<dbReference type="Proteomes" id="UP000247790">
    <property type="component" value="Unassembled WGS sequence"/>
</dbReference>
<evidence type="ECO:0000313" key="6">
    <source>
        <dbReference type="Proteomes" id="UP000509327"/>
    </source>
</evidence>
<name>A0A2V4V960_PAEBA</name>
<gene>
    <name evidence="3" type="ORF">DFQ00_106268</name>
    <name evidence="4" type="ORF">HUB98_03695</name>
</gene>